<dbReference type="PANTHER" id="PTHR45674:SF4">
    <property type="entry name" value="DNA LIGASE 1"/>
    <property type="match status" value="1"/>
</dbReference>
<comment type="similarity">
    <text evidence="1">Belongs to the ATP-dependent DNA ligase family.</text>
</comment>
<dbReference type="Gene3D" id="3.30.1490.70">
    <property type="match status" value="1"/>
</dbReference>
<protein>
    <submittedName>
        <fullName evidence="4">DNA ligase</fullName>
    </submittedName>
</protein>
<name>A0AA87WDX3_9BRAD</name>
<dbReference type="AlphaFoldDB" id="A0AA87WDX3"/>
<dbReference type="PROSITE" id="PS50160">
    <property type="entry name" value="DNA_LIGASE_A3"/>
    <property type="match status" value="1"/>
</dbReference>
<evidence type="ECO:0000256" key="2">
    <source>
        <dbReference type="ARBA" id="ARBA00022598"/>
    </source>
</evidence>
<evidence type="ECO:0000256" key="1">
    <source>
        <dbReference type="ARBA" id="ARBA00007572"/>
    </source>
</evidence>
<proteinExistence type="inferred from homology"/>
<gene>
    <name evidence="4" type="ORF">GCM10010987_65970</name>
</gene>
<dbReference type="Proteomes" id="UP000625079">
    <property type="component" value="Unassembled WGS sequence"/>
</dbReference>
<dbReference type="EMBL" id="BMHC01000021">
    <property type="protein sequence ID" value="GGI31750.1"/>
    <property type="molecule type" value="Genomic_DNA"/>
</dbReference>
<dbReference type="InterPro" id="IPR050191">
    <property type="entry name" value="ATP-dep_DNA_ligase"/>
</dbReference>
<evidence type="ECO:0000313" key="4">
    <source>
        <dbReference type="EMBL" id="GGI31750.1"/>
    </source>
</evidence>
<evidence type="ECO:0000313" key="5">
    <source>
        <dbReference type="Proteomes" id="UP000625079"/>
    </source>
</evidence>
<dbReference type="GO" id="GO:0005524">
    <property type="term" value="F:ATP binding"/>
    <property type="evidence" value="ECO:0007669"/>
    <property type="project" value="InterPro"/>
</dbReference>
<dbReference type="CDD" id="cd07906">
    <property type="entry name" value="Adenylation_DNA_ligase_LigD_LigC"/>
    <property type="match status" value="1"/>
</dbReference>
<reference evidence="4" key="1">
    <citation type="journal article" date="2014" name="Int. J. Syst. Evol. Microbiol.">
        <title>Complete genome sequence of Corynebacterium casei LMG S-19264T (=DSM 44701T), isolated from a smear-ripened cheese.</title>
        <authorList>
            <consortium name="US DOE Joint Genome Institute (JGI-PGF)"/>
            <person name="Walter F."/>
            <person name="Albersmeier A."/>
            <person name="Kalinowski J."/>
            <person name="Ruckert C."/>
        </authorList>
    </citation>
    <scope>NUCLEOTIDE SEQUENCE</scope>
    <source>
        <strain evidence="4">CGMCC 1.15034</strain>
    </source>
</reference>
<evidence type="ECO:0000259" key="3">
    <source>
        <dbReference type="PROSITE" id="PS50160"/>
    </source>
</evidence>
<reference evidence="4" key="2">
    <citation type="submission" date="2022-12" db="EMBL/GenBank/DDBJ databases">
        <authorList>
            <person name="Sun Q."/>
            <person name="Zhou Y."/>
        </authorList>
    </citation>
    <scope>NUCLEOTIDE SEQUENCE</scope>
    <source>
        <strain evidence="4">CGMCC 1.15034</strain>
    </source>
</reference>
<dbReference type="InterPro" id="IPR012310">
    <property type="entry name" value="DNA_ligase_ATP-dep_cent"/>
</dbReference>
<accession>A0AA87WDX3</accession>
<comment type="caution">
    <text evidence="4">The sequence shown here is derived from an EMBL/GenBank/DDBJ whole genome shotgun (WGS) entry which is preliminary data.</text>
</comment>
<dbReference type="GO" id="GO:0006310">
    <property type="term" value="P:DNA recombination"/>
    <property type="evidence" value="ECO:0007669"/>
    <property type="project" value="InterPro"/>
</dbReference>
<dbReference type="Gene3D" id="3.30.470.30">
    <property type="entry name" value="DNA ligase/mRNA capping enzyme"/>
    <property type="match status" value="1"/>
</dbReference>
<organism evidence="4 5">
    <name type="scientific">Bradyrhizobium guangdongense</name>
    <dbReference type="NCBI Taxonomy" id="1325090"/>
    <lineage>
        <taxon>Bacteria</taxon>
        <taxon>Pseudomonadati</taxon>
        <taxon>Pseudomonadota</taxon>
        <taxon>Alphaproteobacteria</taxon>
        <taxon>Hyphomicrobiales</taxon>
        <taxon>Nitrobacteraceae</taxon>
        <taxon>Bradyrhizobium</taxon>
    </lineage>
</organism>
<dbReference type="SUPFAM" id="SSF56091">
    <property type="entry name" value="DNA ligase/mRNA capping enzyme, catalytic domain"/>
    <property type="match status" value="1"/>
</dbReference>
<dbReference type="Pfam" id="PF01068">
    <property type="entry name" value="DNA_ligase_A_M"/>
    <property type="match status" value="1"/>
</dbReference>
<sequence length="231" mass="26861">MAGGFQRQTFKFVRKIRTEAQLARTPLAPACDYIRHMQKRFEYCVPKVAQVVPTGRDWLHEIKYDGYRGRIERDGDRVRLLSKSGLDWAWRYPLIVETALKLRSKHFTIDGEIVVLDESGVSDFDALHANRNNAAARFYAFDCMALAGDDLRELPLFERKDRLARLMRNEAAGIFVATYESGEIGPDLFKAACKMGLEGIVSKHRERWYRPRTCDWRKVKNRTHPAFSREF</sequence>
<keyword evidence="2 4" id="KW-0436">Ligase</keyword>
<dbReference type="GO" id="GO:0006281">
    <property type="term" value="P:DNA repair"/>
    <property type="evidence" value="ECO:0007669"/>
    <property type="project" value="InterPro"/>
</dbReference>
<feature type="domain" description="ATP-dependent DNA ligase family profile" evidence="3">
    <location>
        <begin position="129"/>
        <end position="220"/>
    </location>
</feature>
<dbReference type="PANTHER" id="PTHR45674">
    <property type="entry name" value="DNA LIGASE 1/3 FAMILY MEMBER"/>
    <property type="match status" value="1"/>
</dbReference>
<dbReference type="GO" id="GO:0003910">
    <property type="term" value="F:DNA ligase (ATP) activity"/>
    <property type="evidence" value="ECO:0007669"/>
    <property type="project" value="InterPro"/>
</dbReference>